<dbReference type="Pfam" id="PF12969">
    <property type="entry name" value="DUF3857"/>
    <property type="match status" value="1"/>
</dbReference>
<evidence type="ECO:0000256" key="1">
    <source>
        <dbReference type="SAM" id="SignalP"/>
    </source>
</evidence>
<protein>
    <submittedName>
        <fullName evidence="4">DUF3857 domain-containing protein</fullName>
    </submittedName>
</protein>
<feature type="chain" id="PRO_5018297461" evidence="1">
    <location>
        <begin position="26"/>
        <end position="672"/>
    </location>
</feature>
<dbReference type="SUPFAM" id="SSF54001">
    <property type="entry name" value="Cysteine proteinases"/>
    <property type="match status" value="1"/>
</dbReference>
<dbReference type="OrthoDB" id="98874at2"/>
<dbReference type="InterPro" id="IPR002931">
    <property type="entry name" value="Transglutaminase-like"/>
</dbReference>
<dbReference type="AlphaFoldDB" id="A0A3M9MMT8"/>
<dbReference type="Gene3D" id="2.60.120.1130">
    <property type="match status" value="1"/>
</dbReference>
<organism evidence="4 5">
    <name type="scientific">Rufibacter latericius</name>
    <dbReference type="NCBI Taxonomy" id="2487040"/>
    <lineage>
        <taxon>Bacteria</taxon>
        <taxon>Pseudomonadati</taxon>
        <taxon>Bacteroidota</taxon>
        <taxon>Cytophagia</taxon>
        <taxon>Cytophagales</taxon>
        <taxon>Hymenobacteraceae</taxon>
        <taxon>Rufibacter</taxon>
    </lineage>
</organism>
<proteinExistence type="predicted"/>
<dbReference type="Gene3D" id="3.10.620.30">
    <property type="match status" value="1"/>
</dbReference>
<gene>
    <name evidence="4" type="ORF">EFB08_10300</name>
</gene>
<dbReference type="EMBL" id="RJJD01000005">
    <property type="protein sequence ID" value="RNI26860.1"/>
    <property type="molecule type" value="Genomic_DNA"/>
</dbReference>
<name>A0A3M9MMT8_9BACT</name>
<keyword evidence="1" id="KW-0732">Signal</keyword>
<comment type="caution">
    <text evidence="4">The sequence shown here is derived from an EMBL/GenBank/DDBJ whole genome shotgun (WGS) entry which is preliminary data.</text>
</comment>
<reference evidence="4 5" key="1">
    <citation type="submission" date="2018-11" db="EMBL/GenBank/DDBJ databases">
        <title>Rufibacter latericius sp. nov., isolated from water in Baiyang Lake.</title>
        <authorList>
            <person name="Yang Y."/>
        </authorList>
    </citation>
    <scope>NUCLEOTIDE SEQUENCE [LARGE SCALE GENOMIC DNA]</scope>
    <source>
        <strain evidence="4 5">R-22-1c-1</strain>
    </source>
</reference>
<feature type="domain" description="Transglutaminase-like" evidence="2">
    <location>
        <begin position="317"/>
        <end position="388"/>
    </location>
</feature>
<feature type="signal peptide" evidence="1">
    <location>
        <begin position="1"/>
        <end position="25"/>
    </location>
</feature>
<feature type="domain" description="DUF3857" evidence="3">
    <location>
        <begin position="78"/>
        <end position="255"/>
    </location>
</feature>
<evidence type="ECO:0000313" key="5">
    <source>
        <dbReference type="Proteomes" id="UP000272117"/>
    </source>
</evidence>
<dbReference type="Proteomes" id="UP000272117">
    <property type="component" value="Unassembled WGS sequence"/>
</dbReference>
<evidence type="ECO:0000313" key="4">
    <source>
        <dbReference type="EMBL" id="RNI26860.1"/>
    </source>
</evidence>
<keyword evidence="5" id="KW-1185">Reference proteome</keyword>
<evidence type="ECO:0000259" key="3">
    <source>
        <dbReference type="Pfam" id="PF12969"/>
    </source>
</evidence>
<evidence type="ECO:0000259" key="2">
    <source>
        <dbReference type="Pfam" id="PF01841"/>
    </source>
</evidence>
<accession>A0A3M9MMT8</accession>
<dbReference type="Pfam" id="PF01841">
    <property type="entry name" value="Transglut_core"/>
    <property type="match status" value="1"/>
</dbReference>
<dbReference type="InterPro" id="IPR024618">
    <property type="entry name" value="DUF3857"/>
</dbReference>
<dbReference type="Gene3D" id="2.60.40.3140">
    <property type="match status" value="1"/>
</dbReference>
<sequence length="672" mass="76368">MNTRFLKSWLALLLLVVGVATPGYSEDPFKMGQVTPEDLKMTSYAPDTSAAAVVLYDLGESNFLFTKGTQLQFKRIIRIKVLKKNGLDQADFVIPYYTRRDGSKEEVFNVKGVTYNLENGQTVKMKLDEKAIFDEKRDANWRLKKLTMPGVKVGSVIELSYIIKSDFIKLLREWEFQHRIPVKWSEYRVGMVPFFEYNHVSHGYHPYHIKDAKVERKTVSVAWKDNVGLAQVDKSGAMSMSVVQYQWAMKDLPAFTEEPFLSGAQDYISKIEFELSKVQYPDEQPTFTSGDWASFTKELLKEEEFGGQLTNTAYLKKTADGLIAGKTDTLEKVKAVMEYVKNNLRWDGKHRIYTENLRKAFDARSGSAAEINLVLTALLREAGVAAYPMLVSTREHGKPMVSSPMISKFDYVISYVQLRGKNYLLDATEKDLPFGMLPLRCLNDKGWVVQGTEGKWVPLTGSEKNIQLVSGSLKILPTGEVTGTLAEDFRGVPALQARSAIRDKGQENYMKEFANAGTDWVRQEIKIHNLDNLQESFRKEYKLNRAGDLQPATLLYLSPMLTHAQGENPFKLATRQYPIDFGTPVEETYAFTYQLPEGYEVEEMPKAASVTLPGNAAKFTYFAQMTNGQLQIISKLNINKTFYEPTEYGNLREFYNRLVAKHAEKIVLKKKG</sequence>
<dbReference type="InterPro" id="IPR038765">
    <property type="entry name" value="Papain-like_cys_pep_sf"/>
</dbReference>
<dbReference type="RefSeq" id="WP_123126867.1">
    <property type="nucleotide sequence ID" value="NZ_RJJD01000005.1"/>
</dbReference>